<comment type="catalytic activity">
    <reaction evidence="6 7">
        <text>(2S)-2-hydroxy-3-oxobutyl phosphate + 5-amino-6-(D-ribitylamino)uracil = 6,7-dimethyl-8-(1-D-ribityl)lumazine + phosphate + 2 H2O + H(+)</text>
        <dbReference type="Rhea" id="RHEA:26152"/>
        <dbReference type="ChEBI" id="CHEBI:15377"/>
        <dbReference type="ChEBI" id="CHEBI:15378"/>
        <dbReference type="ChEBI" id="CHEBI:15934"/>
        <dbReference type="ChEBI" id="CHEBI:43474"/>
        <dbReference type="ChEBI" id="CHEBI:58201"/>
        <dbReference type="ChEBI" id="CHEBI:58830"/>
        <dbReference type="EC" id="2.5.1.78"/>
    </reaction>
</comment>
<feature type="active site" description="Proton donor" evidence="7">
    <location>
        <position position="74"/>
    </location>
</feature>
<gene>
    <name evidence="7" type="primary">ribH</name>
    <name evidence="8" type="ORF">NTE_03548</name>
</gene>
<dbReference type="Gene3D" id="3.40.50.960">
    <property type="entry name" value="Lumazine/riboflavin synthase"/>
    <property type="match status" value="1"/>
</dbReference>
<dbReference type="AlphaFoldDB" id="A0A075MVA2"/>
<keyword evidence="4 7" id="KW-0686">Riboflavin biosynthesis</keyword>
<dbReference type="GO" id="GO:0009349">
    <property type="term" value="C:riboflavin synthase complex"/>
    <property type="evidence" value="ECO:0007669"/>
    <property type="project" value="UniProtKB-UniRule"/>
</dbReference>
<evidence type="ECO:0000256" key="1">
    <source>
        <dbReference type="ARBA" id="ARBA00004917"/>
    </source>
</evidence>
<dbReference type="KEGG" id="nev:NTE_03548"/>
<comment type="function">
    <text evidence="7">Catalyzes the formation of 6,7-dimethyl-8-ribityllumazine by condensation of 5-amino-6-(D-ribitylamino)uracil with 3,4-dihydroxy-2-butanone 4-phosphate. This is the penultimate step in the biosynthesis of riboflavin.</text>
</comment>
<feature type="binding site" evidence="7">
    <location>
        <begin position="42"/>
        <end position="44"/>
    </location>
    <ligand>
        <name>5-amino-6-(D-ribitylamino)uracil</name>
        <dbReference type="ChEBI" id="CHEBI:15934"/>
    </ligand>
</feature>
<keyword evidence="5 7" id="KW-0808">Transferase</keyword>
<feature type="binding site" evidence="7">
    <location>
        <position position="99"/>
    </location>
    <ligand>
        <name>5-amino-6-(D-ribitylamino)uracil</name>
        <dbReference type="ChEBI" id="CHEBI:15934"/>
    </ligand>
</feature>
<dbReference type="GO" id="GO:0009231">
    <property type="term" value="P:riboflavin biosynthetic process"/>
    <property type="evidence" value="ECO:0007669"/>
    <property type="project" value="UniProtKB-UniRule"/>
</dbReference>
<dbReference type="eggNOG" id="arCOG01323">
    <property type="taxonomic scope" value="Archaea"/>
</dbReference>
<dbReference type="HAMAP" id="MF_00178">
    <property type="entry name" value="Lumazine_synth"/>
    <property type="match status" value="1"/>
</dbReference>
<evidence type="ECO:0000256" key="2">
    <source>
        <dbReference type="ARBA" id="ARBA00007424"/>
    </source>
</evidence>
<dbReference type="Pfam" id="PF00885">
    <property type="entry name" value="DMRL_synthase"/>
    <property type="match status" value="1"/>
</dbReference>
<evidence type="ECO:0000256" key="7">
    <source>
        <dbReference type="HAMAP-Rule" id="MF_00178"/>
    </source>
</evidence>
<protein>
    <recommendedName>
        <fullName evidence="3 7">6,7-dimethyl-8-ribityllumazine synthase</fullName>
        <shortName evidence="7">DMRL synthase</shortName>
        <shortName evidence="7">LS</shortName>
        <shortName evidence="7">Lumazine synthase</shortName>
        <ecNumber evidence="3 7">2.5.1.78</ecNumber>
    </recommendedName>
</protein>
<reference evidence="8 9" key="1">
    <citation type="journal article" date="2014" name="PLoS ONE">
        <title>Genome Sequence of Candidatus Nitrososphaera evergladensis from Group I.1b Enriched from Everglades Soil Reveals Novel Genomic Features of the Ammonia-Oxidizing Archaea.</title>
        <authorList>
            <person name="Zhalnina K.V."/>
            <person name="Dias R."/>
            <person name="Leonard M.T."/>
            <person name="Dorr de Quadros P."/>
            <person name="Camargo F.A."/>
            <person name="Drew J.C."/>
            <person name="Farmerie W.G."/>
            <person name="Daroub S.H."/>
            <person name="Triplett E.W."/>
        </authorList>
    </citation>
    <scope>NUCLEOTIDE SEQUENCE [LARGE SCALE GENOMIC DNA]</scope>
    <source>
        <strain evidence="8 9">SR1</strain>
    </source>
</reference>
<dbReference type="NCBIfam" id="TIGR00114">
    <property type="entry name" value="lumazine-synth"/>
    <property type="match status" value="1"/>
</dbReference>
<dbReference type="PANTHER" id="PTHR21058:SF0">
    <property type="entry name" value="6,7-DIMETHYL-8-RIBITYLLUMAZINE SYNTHASE"/>
    <property type="match status" value="1"/>
</dbReference>
<dbReference type="STRING" id="1459636.NTE_03548"/>
<organism evidence="8 9">
    <name type="scientific">Candidatus Nitrososphaera evergladensis SR1</name>
    <dbReference type="NCBI Taxonomy" id="1459636"/>
    <lineage>
        <taxon>Archaea</taxon>
        <taxon>Nitrososphaerota</taxon>
        <taxon>Nitrososphaeria</taxon>
        <taxon>Nitrososphaerales</taxon>
        <taxon>Nitrososphaeraceae</taxon>
        <taxon>Nitrososphaera</taxon>
    </lineage>
</organism>
<comment type="similarity">
    <text evidence="2 7">Belongs to the DMRL synthase family.</text>
</comment>
<evidence type="ECO:0000256" key="3">
    <source>
        <dbReference type="ARBA" id="ARBA00012664"/>
    </source>
</evidence>
<feature type="binding site" evidence="7">
    <location>
        <begin position="71"/>
        <end position="72"/>
    </location>
    <ligand>
        <name>(2S)-2-hydroxy-3-oxobutyl phosphate</name>
        <dbReference type="ChEBI" id="CHEBI:58830"/>
    </ligand>
</feature>
<dbReference type="HOGENOM" id="CLU_089358_3_1_2"/>
<dbReference type="UniPathway" id="UPA00275">
    <property type="reaction ID" value="UER00404"/>
</dbReference>
<dbReference type="GO" id="GO:0000906">
    <property type="term" value="F:6,7-dimethyl-8-ribityllumazine synthase activity"/>
    <property type="evidence" value="ECO:0007669"/>
    <property type="project" value="UniProtKB-UniRule"/>
</dbReference>
<sequence length="154" mass="16647">MQLAIVVSEFNSKITLHMLEKAKEQAKRLGAQVSFVVYVPGAFDMPLAVEKLLKKRGVDAVVTLGAVIKGDTRHDDIVAENASRLIADLSLKYAKPVALGITGPGMTAEQARERQDIVPARAVNAAVNMALRLAKLEKTVGRKTVVIDDSAYNH</sequence>
<dbReference type="GeneID" id="41599166"/>
<evidence type="ECO:0000256" key="5">
    <source>
        <dbReference type="ARBA" id="ARBA00022679"/>
    </source>
</evidence>
<proteinExistence type="inferred from homology"/>
<dbReference type="EC" id="2.5.1.78" evidence="3 7"/>
<dbReference type="FunFam" id="3.40.50.960:FF:000003">
    <property type="entry name" value="6,7-dimethyl-8-ribityllumazine synthase"/>
    <property type="match status" value="1"/>
</dbReference>
<comment type="pathway">
    <text evidence="1 7">Cofactor biosynthesis; riboflavin biosynthesis; riboflavin from 2-hydroxy-3-oxobutyl phosphate and 5-amino-6-(D-ribitylamino)uracil: step 1/2.</text>
</comment>
<evidence type="ECO:0000313" key="8">
    <source>
        <dbReference type="EMBL" id="AIF85576.1"/>
    </source>
</evidence>
<keyword evidence="9" id="KW-1185">Reference proteome</keyword>
<feature type="binding site" evidence="7">
    <location>
        <position position="114"/>
    </location>
    <ligand>
        <name>(2S)-2-hydroxy-3-oxobutyl phosphate</name>
        <dbReference type="ChEBI" id="CHEBI:58830"/>
    </ligand>
</feature>
<dbReference type="CDD" id="cd09211">
    <property type="entry name" value="Lumazine_synthase_archaeal"/>
    <property type="match status" value="1"/>
</dbReference>
<dbReference type="SUPFAM" id="SSF52121">
    <property type="entry name" value="Lumazine synthase"/>
    <property type="match status" value="1"/>
</dbReference>
<dbReference type="InterPro" id="IPR036467">
    <property type="entry name" value="LS/RS_sf"/>
</dbReference>
<feature type="binding site" evidence="7">
    <location>
        <position position="10"/>
    </location>
    <ligand>
        <name>5-amino-6-(D-ribitylamino)uracil</name>
        <dbReference type="ChEBI" id="CHEBI:15934"/>
    </ligand>
</feature>
<evidence type="ECO:0000256" key="4">
    <source>
        <dbReference type="ARBA" id="ARBA00022619"/>
    </source>
</evidence>
<dbReference type="EMBL" id="CP007174">
    <property type="protein sequence ID" value="AIF85576.1"/>
    <property type="molecule type" value="Genomic_DNA"/>
</dbReference>
<accession>A0A075MVA2</accession>
<dbReference type="Proteomes" id="UP000028194">
    <property type="component" value="Chromosome"/>
</dbReference>
<dbReference type="PANTHER" id="PTHR21058">
    <property type="entry name" value="6,7-DIMETHYL-8-RIBITYLLUMAZINE SYNTHASE DMRL SYNTHASE LUMAZINE SYNTHASE"/>
    <property type="match status" value="1"/>
</dbReference>
<name>A0A075MVA2_9ARCH</name>
<dbReference type="InterPro" id="IPR034964">
    <property type="entry name" value="LS"/>
</dbReference>
<dbReference type="RefSeq" id="WP_226987072.1">
    <property type="nucleotide sequence ID" value="NZ_CP007174.1"/>
</dbReference>
<feature type="binding site" evidence="7">
    <location>
        <begin position="66"/>
        <end position="68"/>
    </location>
    <ligand>
        <name>5-amino-6-(D-ribitylamino)uracil</name>
        <dbReference type="ChEBI" id="CHEBI:15934"/>
    </ligand>
</feature>
<dbReference type="InterPro" id="IPR002180">
    <property type="entry name" value="LS/RS"/>
</dbReference>
<evidence type="ECO:0000313" key="9">
    <source>
        <dbReference type="Proteomes" id="UP000028194"/>
    </source>
</evidence>
<evidence type="ECO:0000256" key="6">
    <source>
        <dbReference type="ARBA" id="ARBA00048785"/>
    </source>
</evidence>